<dbReference type="InterPro" id="IPR050336">
    <property type="entry name" value="Chromosome_partition/occlusion"/>
</dbReference>
<evidence type="ECO:0000259" key="3">
    <source>
        <dbReference type="SMART" id="SM00470"/>
    </source>
</evidence>
<evidence type="ECO:0000313" key="4">
    <source>
        <dbReference type="EMBL" id="EOS50343.1"/>
    </source>
</evidence>
<dbReference type="InterPro" id="IPR003115">
    <property type="entry name" value="ParB_N"/>
</dbReference>
<dbReference type="GeneID" id="82191370"/>
<dbReference type="PANTHER" id="PTHR33375">
    <property type="entry name" value="CHROMOSOME-PARTITIONING PROTEIN PARB-RELATED"/>
    <property type="match status" value="1"/>
</dbReference>
<proteinExistence type="inferred from homology"/>
<dbReference type="GO" id="GO:0007059">
    <property type="term" value="P:chromosome segregation"/>
    <property type="evidence" value="ECO:0007669"/>
    <property type="project" value="TreeGrafter"/>
</dbReference>
<dbReference type="EMBL" id="ASSY01000009">
    <property type="protein sequence ID" value="EOS50343.1"/>
    <property type="molecule type" value="Genomic_DNA"/>
</dbReference>
<keyword evidence="5" id="KW-1185">Reference proteome</keyword>
<dbReference type="SUPFAM" id="SSF110849">
    <property type="entry name" value="ParB/Sulfiredoxin"/>
    <property type="match status" value="1"/>
</dbReference>
<name>R9KVQ3_9ACTN</name>
<organism evidence="4 5">
    <name type="scientific">Adlercreutzia caecimuris B7</name>
    <dbReference type="NCBI Taxonomy" id="1235794"/>
    <lineage>
        <taxon>Bacteria</taxon>
        <taxon>Bacillati</taxon>
        <taxon>Actinomycetota</taxon>
        <taxon>Coriobacteriia</taxon>
        <taxon>Eggerthellales</taxon>
        <taxon>Eggerthellaceae</taxon>
        <taxon>Adlercreutzia</taxon>
    </lineage>
</organism>
<dbReference type="InterPro" id="IPR004437">
    <property type="entry name" value="ParB/RepB/Spo0J"/>
</dbReference>
<evidence type="ECO:0000256" key="2">
    <source>
        <dbReference type="SAM" id="MobiDB-lite"/>
    </source>
</evidence>
<sequence>METTRIPLSQCVESSYQNRKELGDVSGLARSIEVNGQITPLIVVADGEAYQLVAGHRRTAAMRTLGLEEADAYVMDGWDDARIAQILNAENNHRKELTEAERGRGIQTMLSLGVPVTDAAVSADIPEDKAESYVRGTKVVPVDAVNLDFEAVALMGDYDDVLTEDDVVAVLSKKSFWDRQAICRKARARAAAEEETARLESLGVKVVDKDSLGEGYHGCNGECGHPGLVAVVKPQAWGEGADTTFYCDDEAHDCQPTPEEIAETEAYLGRKATLEAMDGRIAEFAKSAYPKFPAKGQSKLRQWAHEAFEAYYKCEPSDAWEGFKESRAKALDQFILMRTVPACVPSLPDRTLKCDYEPWSYDVDDLLGFVSFVDDVLMPAGYELSEEERDLMDHLHGIFAAEDEDEIFGEGDAEADAPDADDEPPFDVDEQPLDGPPFDVEEEGDAVLAMAA</sequence>
<dbReference type="eggNOG" id="COG1475">
    <property type="taxonomic scope" value="Bacteria"/>
</dbReference>
<feature type="region of interest" description="Disordered" evidence="2">
    <location>
        <begin position="409"/>
        <end position="452"/>
    </location>
</feature>
<evidence type="ECO:0000313" key="5">
    <source>
        <dbReference type="Proteomes" id="UP000014204"/>
    </source>
</evidence>
<dbReference type="RefSeq" id="WP_016310155.1">
    <property type="nucleotide sequence ID" value="NZ_KE159646.1"/>
</dbReference>
<feature type="compositionally biased region" description="Acidic residues" evidence="2">
    <location>
        <begin position="409"/>
        <end position="432"/>
    </location>
</feature>
<dbReference type="Gene3D" id="3.90.1530.30">
    <property type="match status" value="1"/>
</dbReference>
<comment type="similarity">
    <text evidence="1">Belongs to the ParB family.</text>
</comment>
<dbReference type="InterPro" id="IPR036086">
    <property type="entry name" value="ParB/Sulfiredoxin_sf"/>
</dbReference>
<dbReference type="Pfam" id="PF02195">
    <property type="entry name" value="ParB_N"/>
    <property type="match status" value="1"/>
</dbReference>
<dbReference type="OrthoDB" id="3176965at2"/>
<evidence type="ECO:0000256" key="1">
    <source>
        <dbReference type="ARBA" id="ARBA00006295"/>
    </source>
</evidence>
<dbReference type="PANTHER" id="PTHR33375:SF1">
    <property type="entry name" value="CHROMOSOME-PARTITIONING PROTEIN PARB-RELATED"/>
    <property type="match status" value="1"/>
</dbReference>
<dbReference type="PATRIC" id="fig|1235794.3.peg.1948"/>
<dbReference type="AlphaFoldDB" id="R9KVQ3"/>
<dbReference type="SMART" id="SM00470">
    <property type="entry name" value="ParB"/>
    <property type="match status" value="1"/>
</dbReference>
<dbReference type="GO" id="GO:0003677">
    <property type="term" value="F:DNA binding"/>
    <property type="evidence" value="ECO:0007669"/>
    <property type="project" value="InterPro"/>
</dbReference>
<gene>
    <name evidence="4" type="ORF">C811_01975</name>
</gene>
<accession>R9KVQ3</accession>
<dbReference type="Proteomes" id="UP000014204">
    <property type="component" value="Unassembled WGS sequence"/>
</dbReference>
<protein>
    <submittedName>
        <fullName evidence="4">ParB-like partition protein</fullName>
    </submittedName>
</protein>
<feature type="domain" description="ParB-like N-terminal" evidence="3">
    <location>
        <begin position="4"/>
        <end position="89"/>
    </location>
</feature>
<dbReference type="STRING" id="1235794.C811_01975"/>
<dbReference type="HOGENOM" id="CLU_605108_0_0_11"/>
<comment type="caution">
    <text evidence="4">The sequence shown here is derived from an EMBL/GenBank/DDBJ whole genome shotgun (WGS) entry which is preliminary data.</text>
</comment>
<dbReference type="GO" id="GO:0005694">
    <property type="term" value="C:chromosome"/>
    <property type="evidence" value="ECO:0007669"/>
    <property type="project" value="TreeGrafter"/>
</dbReference>
<reference evidence="4 5" key="1">
    <citation type="submission" date="2013-04" db="EMBL/GenBank/DDBJ databases">
        <title>The Genome Sequence of Enterorhabdus caecimuris B7.</title>
        <authorList>
            <consortium name="The Broad Institute Genomics Platform"/>
            <consortium name="The Broad Institute Genome Sequencing Center for Infectious Disease"/>
            <person name="Earl A."/>
            <person name="Xavier R."/>
            <person name="Elson C."/>
            <person name="Duck W."/>
            <person name="Walker B."/>
            <person name="Young S."/>
            <person name="Zeng Q."/>
            <person name="Gargeya S."/>
            <person name="Fitzgerald M."/>
            <person name="Haas B."/>
            <person name="Abouelleil A."/>
            <person name="Allen A.W."/>
            <person name="Alvarado L."/>
            <person name="Arachchi H.M."/>
            <person name="Berlin A.M."/>
            <person name="Chapman S.B."/>
            <person name="Gainer-Dewar J."/>
            <person name="Goldberg J."/>
            <person name="Griggs A."/>
            <person name="Gujja S."/>
            <person name="Hansen M."/>
            <person name="Howarth C."/>
            <person name="Imamovic A."/>
            <person name="Ireland A."/>
            <person name="Larimer J."/>
            <person name="McCowan C."/>
            <person name="Murphy C."/>
            <person name="Pearson M."/>
            <person name="Poon T.W."/>
            <person name="Priest M."/>
            <person name="Roberts A."/>
            <person name="Saif S."/>
            <person name="Shea T."/>
            <person name="Sisk P."/>
            <person name="Sykes S."/>
            <person name="Wortman J."/>
            <person name="Nusbaum C."/>
            <person name="Birren B."/>
        </authorList>
    </citation>
    <scope>NUCLEOTIDE SEQUENCE [LARGE SCALE GENOMIC DNA]</scope>
    <source>
        <strain evidence="4 5">B7</strain>
    </source>
</reference>
<dbReference type="NCBIfam" id="TIGR00180">
    <property type="entry name" value="parB_part"/>
    <property type="match status" value="1"/>
</dbReference>